<comment type="caution">
    <text evidence="2">The sequence shown here is derived from an EMBL/GenBank/DDBJ whole genome shotgun (WGS) entry which is preliminary data.</text>
</comment>
<organism evidence="2 3">
    <name type="scientific">Halalkalibacillus sediminis</name>
    <dbReference type="NCBI Taxonomy" id="2018042"/>
    <lineage>
        <taxon>Bacteria</taxon>
        <taxon>Bacillati</taxon>
        <taxon>Bacillota</taxon>
        <taxon>Bacilli</taxon>
        <taxon>Bacillales</taxon>
        <taxon>Bacillaceae</taxon>
        <taxon>Halalkalibacillus</taxon>
    </lineage>
</organism>
<accession>A0A2I0QVR3</accession>
<dbReference type="Gene3D" id="3.40.50.150">
    <property type="entry name" value="Vaccinia Virus protein VP39"/>
    <property type="match status" value="1"/>
</dbReference>
<proteinExistence type="predicted"/>
<dbReference type="Proteomes" id="UP000243524">
    <property type="component" value="Unassembled WGS sequence"/>
</dbReference>
<dbReference type="PANTHER" id="PTHR43591:SF24">
    <property type="entry name" value="2-METHOXY-6-POLYPRENYL-1,4-BENZOQUINOL METHYLASE, MITOCHONDRIAL"/>
    <property type="match status" value="1"/>
</dbReference>
<dbReference type="CDD" id="cd02440">
    <property type="entry name" value="AdoMet_MTases"/>
    <property type="match status" value="1"/>
</dbReference>
<dbReference type="Pfam" id="PF08241">
    <property type="entry name" value="Methyltransf_11"/>
    <property type="match status" value="1"/>
</dbReference>
<dbReference type="GO" id="GO:0008757">
    <property type="term" value="F:S-adenosylmethionine-dependent methyltransferase activity"/>
    <property type="evidence" value="ECO:0007669"/>
    <property type="project" value="InterPro"/>
</dbReference>
<name>A0A2I0QVR3_9BACI</name>
<evidence type="ECO:0000313" key="3">
    <source>
        <dbReference type="Proteomes" id="UP000243524"/>
    </source>
</evidence>
<evidence type="ECO:0000313" key="2">
    <source>
        <dbReference type="EMBL" id="PKR78389.1"/>
    </source>
</evidence>
<dbReference type="OrthoDB" id="43862at2"/>
<gene>
    <name evidence="2" type="ORF">CEY16_01125</name>
</gene>
<dbReference type="InterPro" id="IPR013216">
    <property type="entry name" value="Methyltransf_11"/>
</dbReference>
<keyword evidence="3" id="KW-1185">Reference proteome</keyword>
<dbReference type="RefSeq" id="WP_101330133.1">
    <property type="nucleotide sequence ID" value="NZ_PJNH01000001.1"/>
</dbReference>
<dbReference type="InterPro" id="IPR029063">
    <property type="entry name" value="SAM-dependent_MTases_sf"/>
</dbReference>
<dbReference type="AlphaFoldDB" id="A0A2I0QVR3"/>
<dbReference type="EMBL" id="PJNH01000001">
    <property type="protein sequence ID" value="PKR78389.1"/>
    <property type="molecule type" value="Genomic_DNA"/>
</dbReference>
<protein>
    <recommendedName>
        <fullName evidence="1">Methyltransferase type 11 domain-containing protein</fullName>
    </recommendedName>
</protein>
<dbReference type="PANTHER" id="PTHR43591">
    <property type="entry name" value="METHYLTRANSFERASE"/>
    <property type="match status" value="1"/>
</dbReference>
<reference evidence="2 3" key="1">
    <citation type="submission" date="2017-06" db="EMBL/GenBank/DDBJ databases">
        <title>the draft geome sequence of Illustriluteabacillus marina B3227.</title>
        <authorList>
            <person name="He R.-H."/>
            <person name="Du Z.-J."/>
        </authorList>
    </citation>
    <scope>NUCLEOTIDE SEQUENCE [LARGE SCALE GENOMIC DNA]</scope>
    <source>
        <strain evidence="2 3">B3227</strain>
    </source>
</reference>
<evidence type="ECO:0000259" key="1">
    <source>
        <dbReference type="Pfam" id="PF08241"/>
    </source>
</evidence>
<feature type="domain" description="Methyltransferase type 11" evidence="1">
    <location>
        <begin position="45"/>
        <end position="134"/>
    </location>
</feature>
<dbReference type="SUPFAM" id="SSF53335">
    <property type="entry name" value="S-adenosyl-L-methionine-dependent methyltransferases"/>
    <property type="match status" value="1"/>
</dbReference>
<sequence length="214" mass="24504">MKNEQIIDFYGASHPELFEIERRCMDRPGKVIDYLNLNLPNGTVIDIGAGNGYTSEKLNKKDRLVLPMEPDDHMIDINKNLAWIKGTAQQIPFHDNSLDAAYATWAFFFSGMKGVDEGVREAERVIRPGGKFIIVDNYGDDEFTSLSPSPGPLSSSVDFWKERGFDYELIHTTFSFDSIAEARKLLSFYFEERGMEVSKREFEYKVVIYSKTIN</sequence>